<sequence>MACCPKGGKLFESLEKKGEIKGTYLFSQHCHIASSNG</sequence>
<gene>
    <name evidence="1" type="ORF">HMPREF9960_1819</name>
</gene>
<organism evidence="1 2">
    <name type="scientific">Streptococcus cristatus ATCC 51100</name>
    <dbReference type="NCBI Taxonomy" id="889201"/>
    <lineage>
        <taxon>Bacteria</taxon>
        <taxon>Bacillati</taxon>
        <taxon>Bacillota</taxon>
        <taxon>Bacilli</taxon>
        <taxon>Lactobacillales</taxon>
        <taxon>Streptococcaceae</taxon>
        <taxon>Streptococcus</taxon>
    </lineage>
</organism>
<reference evidence="1 2" key="1">
    <citation type="submission" date="2011-05" db="EMBL/GenBank/DDBJ databases">
        <authorList>
            <person name="Durkin A.S."/>
            <person name="McCorrison J."/>
            <person name="Torralba M."/>
            <person name="Gillis M."/>
            <person name="Methe B."/>
            <person name="Sutton G."/>
            <person name="Nelson K.E."/>
        </authorList>
    </citation>
    <scope>NUCLEOTIDE SEQUENCE [LARGE SCALE GENOMIC DNA]</scope>
    <source>
        <strain evidence="1 2">ATCC 51100</strain>
    </source>
</reference>
<dbReference type="EMBL" id="AFUE01000006">
    <property type="protein sequence ID" value="EGU67853.1"/>
    <property type="molecule type" value="Genomic_DNA"/>
</dbReference>
<dbReference type="AlphaFoldDB" id="A0AAV3EEM5"/>
<accession>A0AAV3EEM5</accession>
<name>A0AAV3EEM5_STRCR</name>
<evidence type="ECO:0000313" key="2">
    <source>
        <dbReference type="Proteomes" id="UP000004274"/>
    </source>
</evidence>
<protein>
    <submittedName>
        <fullName evidence="1">Uncharacterized protein</fullName>
    </submittedName>
</protein>
<comment type="caution">
    <text evidence="1">The sequence shown here is derived from an EMBL/GenBank/DDBJ whole genome shotgun (WGS) entry which is preliminary data.</text>
</comment>
<dbReference type="Proteomes" id="UP000004274">
    <property type="component" value="Unassembled WGS sequence"/>
</dbReference>
<proteinExistence type="predicted"/>
<evidence type="ECO:0000313" key="1">
    <source>
        <dbReference type="EMBL" id="EGU67853.1"/>
    </source>
</evidence>